<evidence type="ECO:0000313" key="9">
    <source>
        <dbReference type="Proteomes" id="UP000007963"/>
    </source>
</evidence>
<dbReference type="EMBL" id="CH476603">
    <property type="protein sequence ID" value="EAU32773.1"/>
    <property type="molecule type" value="Genomic_DNA"/>
</dbReference>
<evidence type="ECO:0008006" key="10">
    <source>
        <dbReference type="Google" id="ProtNLM"/>
    </source>
</evidence>
<accession>Q0CG03</accession>
<evidence type="ECO:0000256" key="2">
    <source>
        <dbReference type="ARBA" id="ARBA00022833"/>
    </source>
</evidence>
<name>Q0CG03_ASPTN</name>
<evidence type="ECO:0000256" key="5">
    <source>
        <dbReference type="ARBA" id="ARBA00023163"/>
    </source>
</evidence>
<dbReference type="GO" id="GO:0046872">
    <property type="term" value="F:metal ion binding"/>
    <property type="evidence" value="ECO:0007669"/>
    <property type="project" value="UniProtKB-KW"/>
</dbReference>
<keyword evidence="2" id="KW-0862">Zinc</keyword>
<reference evidence="9" key="1">
    <citation type="submission" date="2005-09" db="EMBL/GenBank/DDBJ databases">
        <title>Annotation of the Aspergillus terreus NIH2624 genome.</title>
        <authorList>
            <person name="Birren B.W."/>
            <person name="Lander E.S."/>
            <person name="Galagan J.E."/>
            <person name="Nusbaum C."/>
            <person name="Devon K."/>
            <person name="Henn M."/>
            <person name="Ma L.-J."/>
            <person name="Jaffe D.B."/>
            <person name="Butler J."/>
            <person name="Alvarez P."/>
            <person name="Gnerre S."/>
            <person name="Grabherr M."/>
            <person name="Kleber M."/>
            <person name="Mauceli E.W."/>
            <person name="Brockman W."/>
            <person name="Rounsley S."/>
            <person name="Young S.K."/>
            <person name="LaButti K."/>
            <person name="Pushparaj V."/>
            <person name="DeCaprio D."/>
            <person name="Crawford M."/>
            <person name="Koehrsen M."/>
            <person name="Engels R."/>
            <person name="Montgomery P."/>
            <person name="Pearson M."/>
            <person name="Howarth C."/>
            <person name="Larson L."/>
            <person name="Luoma S."/>
            <person name="White J."/>
            <person name="Alvarado L."/>
            <person name="Kodira C.D."/>
            <person name="Zeng Q."/>
            <person name="Oleary S."/>
            <person name="Yandava C."/>
            <person name="Denning D.W."/>
            <person name="Nierman W.C."/>
            <person name="Milne T."/>
            <person name="Madden K."/>
        </authorList>
    </citation>
    <scope>NUCLEOTIDE SEQUENCE [LARGE SCALE GENOMIC DNA]</scope>
    <source>
        <strain evidence="9">NIH 2624 / FGSC A1156</strain>
    </source>
</reference>
<keyword evidence="6" id="KW-0539">Nucleus</keyword>
<proteinExistence type="predicted"/>
<feature type="region of interest" description="Disordered" evidence="7">
    <location>
        <begin position="429"/>
        <end position="460"/>
    </location>
</feature>
<dbReference type="InterPro" id="IPR042099">
    <property type="entry name" value="ANL_N_sf"/>
</dbReference>
<dbReference type="Proteomes" id="UP000007963">
    <property type="component" value="Unassembled WGS sequence"/>
</dbReference>
<evidence type="ECO:0000256" key="6">
    <source>
        <dbReference type="ARBA" id="ARBA00023242"/>
    </source>
</evidence>
<dbReference type="RefSeq" id="XP_001210075.1">
    <property type="nucleotide sequence ID" value="XM_001210075.1"/>
</dbReference>
<keyword evidence="5" id="KW-0804">Transcription</keyword>
<dbReference type="SUPFAM" id="SSF56801">
    <property type="entry name" value="Acetyl-CoA synthetase-like"/>
    <property type="match status" value="1"/>
</dbReference>
<keyword evidence="4" id="KW-0238">DNA-binding</keyword>
<dbReference type="GO" id="GO:0003677">
    <property type="term" value="F:DNA binding"/>
    <property type="evidence" value="ECO:0007669"/>
    <property type="project" value="UniProtKB-KW"/>
</dbReference>
<sequence length="747" mass="83323">MTIMRCQSTGRKCSYELDGRSRRSAPPRTHSIWHSQPLSDIVTYASRERRAFEYYCQRAGPAIAGSIGCTFWTGAVLKACRSEPAIWDAIIAISALYENLDPFIGPPMVTEVVLSVRRPREAFLWYLRSVENVRSQLARNKVHPQIALISCVLYTCTEMLQGDVAKALRLYGQAVQLIISWQQQSPSLSETTLAAKDMMMPLLVRLGAAIFITTNCSPEGLSDLLATPSNPGSLSFEAAQTAILKLIAEAHILRCLGARHYRSGHKVPSTTFDLTVQQHALARQLDEWDCAFAFLRSAEGHPQLYSPDRRAIPVLLSIRSAASIMISTCFAEQETAYDEHIGQFRLIVEHAAAATHAPVERNDAQPGFTFEADVGPPLFFTVVKCRDQILRRTALELLRQTPKVQTMFKSMSWATLAEMIIRIEEGSVQGMRKRRPPQPTINDITAPENMEEPDSSTRGVLPATGSVPSLAELVEIDNNSLDRSSNKVTVAERQFIPEDHRAIRAVCQFILATVGFPSIYLDASQPTTHDTIRNTDELCLKFLWILPPLQLPFSLDHVRQAHPSVAALARILTSITFSDHRHDFRFYWSPINHFPTQPTTMTTDANNNEGNGSLVVGLIILGMCVSVMVYCGIRQMLDPPPPRRPEMSLDQRAYMRNIIKSVPIRGRIVDPEGWFHTGDYGYLDENCNVFVMDRIKELLKVGDGYGTHISSAEREAVVFQHAAVASAVVVGIQTTNRPMMNKLIPSP</sequence>
<evidence type="ECO:0000256" key="7">
    <source>
        <dbReference type="SAM" id="MobiDB-lite"/>
    </source>
</evidence>
<dbReference type="OrthoDB" id="3145928at2759"/>
<dbReference type="PANTHER" id="PTHR36206:SF14">
    <property type="entry name" value="ZN(2)-C6 FUNGAL-TYPE DOMAIN-CONTAINING PROTEIN-RELATED"/>
    <property type="match status" value="1"/>
</dbReference>
<dbReference type="HOGENOM" id="CLU_372128_0_0_1"/>
<evidence type="ECO:0000256" key="3">
    <source>
        <dbReference type="ARBA" id="ARBA00023015"/>
    </source>
</evidence>
<dbReference type="GeneID" id="4318936"/>
<organism evidence="8 9">
    <name type="scientific">Aspergillus terreus (strain NIH 2624 / FGSC A1156)</name>
    <dbReference type="NCBI Taxonomy" id="341663"/>
    <lineage>
        <taxon>Eukaryota</taxon>
        <taxon>Fungi</taxon>
        <taxon>Dikarya</taxon>
        <taxon>Ascomycota</taxon>
        <taxon>Pezizomycotina</taxon>
        <taxon>Eurotiomycetes</taxon>
        <taxon>Eurotiomycetidae</taxon>
        <taxon>Eurotiales</taxon>
        <taxon>Aspergillaceae</taxon>
        <taxon>Aspergillus</taxon>
        <taxon>Aspergillus subgen. Circumdati</taxon>
    </lineage>
</organism>
<dbReference type="STRING" id="341663.Q0CG03"/>
<dbReference type="PANTHER" id="PTHR36206">
    <property type="entry name" value="ASPERCRYPTIN BIOSYNTHESIS CLUSTER-SPECIFIC TRANSCRIPTION REGULATOR ATNN-RELATED"/>
    <property type="match status" value="1"/>
</dbReference>
<evidence type="ECO:0000256" key="4">
    <source>
        <dbReference type="ARBA" id="ARBA00023125"/>
    </source>
</evidence>
<keyword evidence="1" id="KW-0479">Metal-binding</keyword>
<dbReference type="InterPro" id="IPR052360">
    <property type="entry name" value="Transcr_Regulatory_Proteins"/>
</dbReference>
<gene>
    <name evidence="8" type="ORF">ATEG_07389</name>
</gene>
<keyword evidence="3" id="KW-0805">Transcription regulation</keyword>
<dbReference type="AlphaFoldDB" id="Q0CG03"/>
<dbReference type="Gene3D" id="3.40.50.12780">
    <property type="entry name" value="N-terminal domain of ligase-like"/>
    <property type="match status" value="1"/>
</dbReference>
<dbReference type="VEuPathDB" id="FungiDB:ATEG_07389"/>
<protein>
    <recommendedName>
        <fullName evidence="10">Transcription factor domain-containing protein</fullName>
    </recommendedName>
</protein>
<dbReference type="eggNOG" id="KOG1176">
    <property type="taxonomic scope" value="Eukaryota"/>
</dbReference>
<evidence type="ECO:0000256" key="1">
    <source>
        <dbReference type="ARBA" id="ARBA00022723"/>
    </source>
</evidence>
<evidence type="ECO:0000313" key="8">
    <source>
        <dbReference type="EMBL" id="EAU32773.1"/>
    </source>
</evidence>